<organism evidence="9 10">
    <name type="scientific">Gadus morhua</name>
    <name type="common">Atlantic cod</name>
    <dbReference type="NCBI Taxonomy" id="8049"/>
    <lineage>
        <taxon>Eukaryota</taxon>
        <taxon>Metazoa</taxon>
        <taxon>Chordata</taxon>
        <taxon>Craniata</taxon>
        <taxon>Vertebrata</taxon>
        <taxon>Euteleostomi</taxon>
        <taxon>Actinopterygii</taxon>
        <taxon>Neopterygii</taxon>
        <taxon>Teleostei</taxon>
        <taxon>Neoteleostei</taxon>
        <taxon>Acanthomorphata</taxon>
        <taxon>Zeiogadaria</taxon>
        <taxon>Gadariae</taxon>
        <taxon>Gadiformes</taxon>
        <taxon>Gadoidei</taxon>
        <taxon>Gadidae</taxon>
        <taxon>Gadus</taxon>
    </lineage>
</organism>
<feature type="domain" description="AP5B1 C-terminal" evidence="8">
    <location>
        <begin position="797"/>
        <end position="881"/>
    </location>
</feature>
<dbReference type="PANTHER" id="PTHR34033">
    <property type="entry name" value="AP-5 COMPLEX SUBUNIT BETA-1"/>
    <property type="match status" value="1"/>
</dbReference>
<dbReference type="PANTHER" id="PTHR34033:SF1">
    <property type="entry name" value="AP-5 COMPLEX SUBUNIT BETA-1"/>
    <property type="match status" value="1"/>
</dbReference>
<reference evidence="9" key="2">
    <citation type="submission" date="2025-09" db="UniProtKB">
        <authorList>
            <consortium name="Ensembl"/>
        </authorList>
    </citation>
    <scope>IDENTIFICATION</scope>
</reference>
<evidence type="ECO:0000313" key="10">
    <source>
        <dbReference type="Proteomes" id="UP000694546"/>
    </source>
</evidence>
<dbReference type="Pfam" id="PF21589">
    <property type="entry name" value="AP5B1_barrel"/>
    <property type="match status" value="1"/>
</dbReference>
<dbReference type="Pfam" id="PF21588">
    <property type="entry name" value="AP5B1_middle"/>
    <property type="match status" value="1"/>
</dbReference>
<dbReference type="GeneTree" id="ENSGT00530000064721"/>
<dbReference type="InterPro" id="IPR038741">
    <property type="entry name" value="AP5B1"/>
</dbReference>
<dbReference type="InterPro" id="IPR048979">
    <property type="entry name" value="AP5B1_middle"/>
</dbReference>
<keyword evidence="2" id="KW-0813">Transport</keyword>
<feature type="domain" description="AP-5 complex subunit beta-1 N-terminal" evidence="5">
    <location>
        <begin position="35"/>
        <end position="98"/>
    </location>
</feature>
<keyword evidence="10" id="KW-1185">Reference proteome</keyword>
<dbReference type="OMA" id="SHHLEPF"/>
<dbReference type="Proteomes" id="UP000694546">
    <property type="component" value="Chromosome 13"/>
</dbReference>
<evidence type="ECO:0000259" key="7">
    <source>
        <dbReference type="Pfam" id="PF21589"/>
    </source>
</evidence>
<dbReference type="InterPro" id="IPR048978">
    <property type="entry name" value="AP5B1_N"/>
</dbReference>
<dbReference type="GO" id="GO:0016197">
    <property type="term" value="P:endosomal transport"/>
    <property type="evidence" value="ECO:0007669"/>
    <property type="project" value="InterPro"/>
</dbReference>
<sequence>VFLTMAVSWVERVASFLRSPSRFLASTTAEVFLVELLREQRDERLTMLSPLCEHPTLLCPSACTGEETCLELMSVFSHCPPKYTEFRCQLLLTLTTVLVSTGCVSAHSHASRDFLELLLKLAQDTYYDPADVPSALRSTRAAACECLRELEACCPSLLSQHLELLNGLRQQENPRHHQALSGLYAVVLRNGVHLLARQAGAGPEGLKALLGGNAAVAWEAEPDSPALTDRAAPLPSVLGPSGLGPTLQTGPDCKELRSVLSSLLEESYLLTPLSQAALLHALTEVVAMVSGVSPAIFKAQLLRLLGTSKVCLFHCTLLMKAAFTDSLFSAEDEAFLLKRLVALCQHPQMSTAAQLFYTDCLVHFPENRPIGAADGGEALPVLLTPRLAASLVPTVFDEPATMLARLNVSALVHLEEHGAREGGAAGGGLAYLWEHLLLRLHVVEHGGDRAAVVTFFRASFLFLCHFGHVERHAADLRRRLCALYLRHCRLAPHVLNLADRAQDGPVRPGWAVALLRSLQGVAVSAGGDLAAVSQKDLHWHLRVLARVAEEGQIGQGSTVDFLFAVATAASPPSRNEDWRLGSDLLAVCRHLLAHPGLDALLCPLADVLQHVARHHGDTDVRDHARLYYSLLTALSREKLAGVLANGGGGANGGRQDNKRVLSAMVVESQDLTSALTIHKARTPVFHLVAKDRAGGWAEPTPAPEDDEPSAGRFAALADVCVPRLFREGASAAPPAVTLTLRPRAPYPGTLRCSAVFTAQDELTWHAALPDVHVAFRQLFKPLPVPASWGPALRLRAFERLWDDLFCGRLGEAELEALLEEHFAPFRVADPGDATGHRVLLFIPPGSHVLLRIRPQEDAVQFHMATDNWRLLPHVNDFLLSVTDWEARNGVDS</sequence>
<evidence type="ECO:0000313" key="9">
    <source>
        <dbReference type="Ensembl" id="ENSGMOP00000005280.2"/>
    </source>
</evidence>
<evidence type="ECO:0000259" key="5">
    <source>
        <dbReference type="Pfam" id="PF21587"/>
    </source>
</evidence>
<reference evidence="9" key="1">
    <citation type="submission" date="2025-08" db="UniProtKB">
        <authorList>
            <consortium name="Ensembl"/>
        </authorList>
    </citation>
    <scope>IDENTIFICATION</scope>
</reference>
<evidence type="ECO:0000256" key="3">
    <source>
        <dbReference type="ARBA" id="ARBA00022927"/>
    </source>
</evidence>
<evidence type="ECO:0000256" key="1">
    <source>
        <dbReference type="ARBA" id="ARBA00018167"/>
    </source>
</evidence>
<feature type="domain" description="AP5B1 middle" evidence="6">
    <location>
        <begin position="252"/>
        <end position="639"/>
    </location>
</feature>
<dbReference type="Pfam" id="PF21587">
    <property type="entry name" value="AP5B1_N"/>
    <property type="match status" value="1"/>
</dbReference>
<evidence type="ECO:0000259" key="6">
    <source>
        <dbReference type="Pfam" id="PF21588"/>
    </source>
</evidence>
<protein>
    <recommendedName>
        <fullName evidence="1">AP-5 complex subunit beta-1</fullName>
    </recommendedName>
    <alternativeName>
        <fullName evidence="4">Adaptor-related protein complex 5 beta subunit</fullName>
    </alternativeName>
</protein>
<proteinExistence type="predicted"/>
<dbReference type="InterPro" id="IPR048980">
    <property type="entry name" value="AP5B1_barrel"/>
</dbReference>
<evidence type="ECO:0000256" key="2">
    <source>
        <dbReference type="ARBA" id="ARBA00022448"/>
    </source>
</evidence>
<evidence type="ECO:0000259" key="8">
    <source>
        <dbReference type="Pfam" id="PF21590"/>
    </source>
</evidence>
<dbReference type="InterPro" id="IPR048981">
    <property type="entry name" value="AP5B1_C"/>
</dbReference>
<evidence type="ECO:0000256" key="4">
    <source>
        <dbReference type="ARBA" id="ARBA00032431"/>
    </source>
</evidence>
<dbReference type="Ensembl" id="ENSGMOT00000005438.2">
    <property type="protein sequence ID" value="ENSGMOP00000005280.2"/>
    <property type="gene ID" value="ENSGMOG00000004997.2"/>
</dbReference>
<dbReference type="GO" id="GO:0030119">
    <property type="term" value="C:AP-type membrane coat adaptor complex"/>
    <property type="evidence" value="ECO:0007669"/>
    <property type="project" value="TreeGrafter"/>
</dbReference>
<dbReference type="GO" id="GO:0015031">
    <property type="term" value="P:protein transport"/>
    <property type="evidence" value="ECO:0007669"/>
    <property type="project" value="UniProtKB-KW"/>
</dbReference>
<dbReference type="GO" id="GO:0005765">
    <property type="term" value="C:lysosomal membrane"/>
    <property type="evidence" value="ECO:0007669"/>
    <property type="project" value="TreeGrafter"/>
</dbReference>
<dbReference type="Pfam" id="PF21590">
    <property type="entry name" value="AP5B1_C"/>
    <property type="match status" value="1"/>
</dbReference>
<feature type="domain" description="AP-5 complex subunit beta-1 beta-barrel" evidence="7">
    <location>
        <begin position="713"/>
        <end position="771"/>
    </location>
</feature>
<dbReference type="AlphaFoldDB" id="A0A8C4Z2C8"/>
<accession>A0A8C4Z2C8</accession>
<name>A0A8C4Z2C8_GADMO</name>
<keyword evidence="3" id="KW-0653">Protein transport</keyword>